<name>A0ABV7AMH7_9RHOB</name>
<protein>
    <submittedName>
        <fullName evidence="1">Uncharacterized protein</fullName>
    </submittedName>
</protein>
<dbReference type="Proteomes" id="UP001595443">
    <property type="component" value="Unassembled WGS sequence"/>
</dbReference>
<organism evidence="1 2">
    <name type="scientific">Acidimangrovimonas pyrenivorans</name>
    <dbReference type="NCBI Taxonomy" id="2030798"/>
    <lineage>
        <taxon>Bacteria</taxon>
        <taxon>Pseudomonadati</taxon>
        <taxon>Pseudomonadota</taxon>
        <taxon>Alphaproteobacteria</taxon>
        <taxon>Rhodobacterales</taxon>
        <taxon>Paracoccaceae</taxon>
        <taxon>Acidimangrovimonas</taxon>
    </lineage>
</organism>
<accession>A0ABV7AMH7</accession>
<gene>
    <name evidence="1" type="ORF">ACFOES_20235</name>
</gene>
<dbReference type="EMBL" id="JBHRSK010000019">
    <property type="protein sequence ID" value="MFC2970434.1"/>
    <property type="molecule type" value="Genomic_DNA"/>
</dbReference>
<evidence type="ECO:0000313" key="1">
    <source>
        <dbReference type="EMBL" id="MFC2970434.1"/>
    </source>
</evidence>
<dbReference type="RefSeq" id="WP_377835392.1">
    <property type="nucleotide sequence ID" value="NZ_JBHRSK010000019.1"/>
</dbReference>
<sequence>MIPRTDAVLHIASVTDLVAWFATTAPGHLAADGQTIIGFDRTPTHFTGDAGLVYVRVPSAEMTTWAAAPGVTILARAPYAGPGTPDTVYAALFTDAGMVALYDAVYDRTPFQADDGQGGTVTVTPPDRFGQMG</sequence>
<reference evidence="2" key="1">
    <citation type="journal article" date="2019" name="Int. J. Syst. Evol. Microbiol.">
        <title>The Global Catalogue of Microorganisms (GCM) 10K type strain sequencing project: providing services to taxonomists for standard genome sequencing and annotation.</title>
        <authorList>
            <consortium name="The Broad Institute Genomics Platform"/>
            <consortium name="The Broad Institute Genome Sequencing Center for Infectious Disease"/>
            <person name="Wu L."/>
            <person name="Ma J."/>
        </authorList>
    </citation>
    <scope>NUCLEOTIDE SEQUENCE [LARGE SCALE GENOMIC DNA]</scope>
    <source>
        <strain evidence="2">KCTC 62192</strain>
    </source>
</reference>
<keyword evidence="2" id="KW-1185">Reference proteome</keyword>
<evidence type="ECO:0000313" key="2">
    <source>
        <dbReference type="Proteomes" id="UP001595443"/>
    </source>
</evidence>
<proteinExistence type="predicted"/>
<comment type="caution">
    <text evidence="1">The sequence shown here is derived from an EMBL/GenBank/DDBJ whole genome shotgun (WGS) entry which is preliminary data.</text>
</comment>